<keyword evidence="9" id="KW-0560">Oxidoreductase</keyword>
<dbReference type="GO" id="GO:0050353">
    <property type="term" value="F:trimethyllysine dioxygenase activity"/>
    <property type="evidence" value="ECO:0007669"/>
    <property type="project" value="UniProtKB-EC"/>
</dbReference>
<evidence type="ECO:0000256" key="9">
    <source>
        <dbReference type="ARBA" id="ARBA00023002"/>
    </source>
</evidence>
<evidence type="ECO:0000256" key="1">
    <source>
        <dbReference type="ARBA" id="ARBA00001954"/>
    </source>
</evidence>
<evidence type="ECO:0000256" key="11">
    <source>
        <dbReference type="ARBA" id="ARBA00030363"/>
    </source>
</evidence>
<keyword evidence="10" id="KW-0408">Iron</keyword>
<dbReference type="SUPFAM" id="SSF51197">
    <property type="entry name" value="Clavaminate synthase-like"/>
    <property type="match status" value="1"/>
</dbReference>
<dbReference type="InterPro" id="IPR042098">
    <property type="entry name" value="TauD-like_sf"/>
</dbReference>
<dbReference type="FunFam" id="3.30.2020.30:FF:000002">
    <property type="entry name" value="Putative gamma-butyrobetaine dioxygenase"/>
    <property type="match status" value="1"/>
</dbReference>
<evidence type="ECO:0000256" key="2">
    <source>
        <dbReference type="ARBA" id="ARBA00001961"/>
    </source>
</evidence>
<dbReference type="InterPro" id="IPR038492">
    <property type="entry name" value="GBBH-like_N_sf"/>
</dbReference>
<accession>A0AAV2YUB5</accession>
<dbReference type="GO" id="GO:0045329">
    <property type="term" value="P:carnitine biosynthetic process"/>
    <property type="evidence" value="ECO:0007669"/>
    <property type="project" value="UniProtKB-KW"/>
</dbReference>
<evidence type="ECO:0000256" key="7">
    <source>
        <dbReference type="ARBA" id="ARBA00022873"/>
    </source>
</evidence>
<protein>
    <recommendedName>
        <fullName evidence="5">trimethyllysine dioxygenase</fullName>
        <ecNumber evidence="5">1.14.11.8</ecNumber>
    </recommendedName>
    <alternativeName>
        <fullName evidence="12">Epsilon-trimethyllysine 2-oxoglutarate dioxygenase</fullName>
    </alternativeName>
    <alternativeName>
        <fullName evidence="11">TML hydroxylase</fullName>
    </alternativeName>
    <alternativeName>
        <fullName evidence="13">TML-alpha-ketoglutarate dioxygenase</fullName>
    </alternativeName>
</protein>
<evidence type="ECO:0000259" key="17">
    <source>
        <dbReference type="Pfam" id="PF06155"/>
    </source>
</evidence>
<evidence type="ECO:0000256" key="14">
    <source>
        <dbReference type="ARBA" id="ARBA00046008"/>
    </source>
</evidence>
<evidence type="ECO:0000313" key="19">
    <source>
        <dbReference type="Proteomes" id="UP001146120"/>
    </source>
</evidence>
<dbReference type="NCBIfam" id="TIGR02410">
    <property type="entry name" value="carnitine_TMLD"/>
    <property type="match status" value="1"/>
</dbReference>
<evidence type="ECO:0000256" key="3">
    <source>
        <dbReference type="ARBA" id="ARBA00005022"/>
    </source>
</evidence>
<dbReference type="PANTHER" id="PTHR10696:SF51">
    <property type="entry name" value="TRIMETHYLLYSINE DIOXYGENASE, MITOCHONDRIAL"/>
    <property type="match status" value="1"/>
</dbReference>
<sequence length="426" mass="48227">MRLARLPTSLLQLQRATVASGCARVSAARFASSTSAVPSRPLALQQVEELTREHAVQVTWNDGRSAKFHKKWLRDHCRCPTCLHPETKQRQVDTASIVVNPAMKALEIGKANAALEIKWDSDVRGNACRSSEFPAQWLREHAYSSDFHDPAPDAYRQDRLAGKHLWTRSVQIPAHSYSSAMADIKPAMQDLHKYGVVLVDNTPSSMDETEQFATKIGFVMRTIYGTMWTTNPQLEDQQYNDTASTNIELLHHTDGTYMRDPPGLQVFNCIEQAENGGESRYIDAFNVAETLRKEDPAAFEVLANTRLPYHHFDDDAHLATLEPIIKLDGQGRIVQFRHNDYDRAPLTHLTFEQVGEFYSAHSKLMEVMRRPEMELIIKLQVGQMIVVDNHRVLHARSAFDGSSRALIGCYIGRTEYESRLRVLGII</sequence>
<dbReference type="GO" id="GO:0005739">
    <property type="term" value="C:mitochondrion"/>
    <property type="evidence" value="ECO:0007669"/>
    <property type="project" value="TreeGrafter"/>
</dbReference>
<comment type="cofactor">
    <cofactor evidence="2">
        <name>L-ascorbate</name>
        <dbReference type="ChEBI" id="CHEBI:38290"/>
    </cofactor>
</comment>
<evidence type="ECO:0000256" key="12">
    <source>
        <dbReference type="ARBA" id="ARBA00031778"/>
    </source>
</evidence>
<dbReference type="InterPro" id="IPR003819">
    <property type="entry name" value="TauD/TfdA-like"/>
</dbReference>
<feature type="domain" description="TauD/TfdA-like" evidence="16">
    <location>
        <begin position="183"/>
        <end position="410"/>
    </location>
</feature>
<evidence type="ECO:0000256" key="10">
    <source>
        <dbReference type="ARBA" id="ARBA00023004"/>
    </source>
</evidence>
<keyword evidence="7" id="KW-0124">Carnitine biosynthesis</keyword>
<evidence type="ECO:0000259" key="16">
    <source>
        <dbReference type="Pfam" id="PF02668"/>
    </source>
</evidence>
<dbReference type="PANTHER" id="PTHR10696">
    <property type="entry name" value="GAMMA-BUTYROBETAINE HYDROXYLASE-RELATED"/>
    <property type="match status" value="1"/>
</dbReference>
<dbReference type="CDD" id="cd00250">
    <property type="entry name" value="CAS_like"/>
    <property type="match status" value="1"/>
</dbReference>
<comment type="function">
    <text evidence="14">Converts trimethyllysine (TML) into hydroxytrimethyllysine (HTML).</text>
</comment>
<dbReference type="InterPro" id="IPR010376">
    <property type="entry name" value="GBBH-like_N"/>
</dbReference>
<evidence type="ECO:0000313" key="18">
    <source>
        <dbReference type="EMBL" id="DAZ96194.1"/>
    </source>
</evidence>
<evidence type="ECO:0000256" key="5">
    <source>
        <dbReference type="ARBA" id="ARBA00012267"/>
    </source>
</evidence>
<comment type="cofactor">
    <cofactor evidence="1">
        <name>Fe(2+)</name>
        <dbReference type="ChEBI" id="CHEBI:29033"/>
    </cofactor>
</comment>
<gene>
    <name evidence="18" type="ORF">N0F65_012384</name>
</gene>
<evidence type="ECO:0000256" key="8">
    <source>
        <dbReference type="ARBA" id="ARBA00022964"/>
    </source>
</evidence>
<dbReference type="EC" id="1.14.11.8" evidence="5"/>
<dbReference type="Pfam" id="PF06155">
    <property type="entry name" value="GBBH-like_N"/>
    <property type="match status" value="1"/>
</dbReference>
<feature type="domain" description="Gamma-butyrobetaine hydroxylase-like N-terminal" evidence="17">
    <location>
        <begin position="52"/>
        <end position="122"/>
    </location>
</feature>
<name>A0AAV2YUB5_9STRA</name>
<keyword evidence="19" id="KW-1185">Reference proteome</keyword>
<evidence type="ECO:0000256" key="15">
    <source>
        <dbReference type="ARBA" id="ARBA00049334"/>
    </source>
</evidence>
<dbReference type="InterPro" id="IPR050411">
    <property type="entry name" value="AlphaKG_dependent_hydroxylases"/>
</dbReference>
<dbReference type="AlphaFoldDB" id="A0AAV2YUB5"/>
<keyword evidence="8" id="KW-0223">Dioxygenase</keyword>
<dbReference type="Proteomes" id="UP001146120">
    <property type="component" value="Unassembled WGS sequence"/>
</dbReference>
<dbReference type="FunFam" id="3.60.130.10:FF:000001">
    <property type="entry name" value="Trimethyllysine dioxygenase, mitochondrial"/>
    <property type="match status" value="1"/>
</dbReference>
<dbReference type="EMBL" id="DAKRPA010000175">
    <property type="protein sequence ID" value="DAZ96194.1"/>
    <property type="molecule type" value="Genomic_DNA"/>
</dbReference>
<evidence type="ECO:0000256" key="6">
    <source>
        <dbReference type="ARBA" id="ARBA00022723"/>
    </source>
</evidence>
<evidence type="ECO:0000256" key="13">
    <source>
        <dbReference type="ARBA" id="ARBA00032283"/>
    </source>
</evidence>
<evidence type="ECO:0000256" key="4">
    <source>
        <dbReference type="ARBA" id="ARBA00008654"/>
    </source>
</evidence>
<proteinExistence type="inferred from homology"/>
<dbReference type="Gene3D" id="3.30.2020.30">
    <property type="match status" value="1"/>
</dbReference>
<comment type="similarity">
    <text evidence="4">Belongs to the gamma-BBH/TMLD family.</text>
</comment>
<comment type="pathway">
    <text evidence="3">Amine and polyamine biosynthesis; carnitine biosynthesis.</text>
</comment>
<organism evidence="18 19">
    <name type="scientific">Lagenidium giganteum</name>
    <dbReference type="NCBI Taxonomy" id="4803"/>
    <lineage>
        <taxon>Eukaryota</taxon>
        <taxon>Sar</taxon>
        <taxon>Stramenopiles</taxon>
        <taxon>Oomycota</taxon>
        <taxon>Peronosporomycetes</taxon>
        <taxon>Pythiales</taxon>
        <taxon>Pythiaceae</taxon>
    </lineage>
</organism>
<comment type="caution">
    <text evidence="18">The sequence shown here is derived from an EMBL/GenBank/DDBJ whole genome shotgun (WGS) entry which is preliminary data.</text>
</comment>
<dbReference type="Gene3D" id="3.60.130.10">
    <property type="entry name" value="Clavaminate synthase-like"/>
    <property type="match status" value="1"/>
</dbReference>
<dbReference type="InterPro" id="IPR012776">
    <property type="entry name" value="Trimethyllysine_dOase"/>
</dbReference>
<reference evidence="18" key="1">
    <citation type="submission" date="2022-11" db="EMBL/GenBank/DDBJ databases">
        <authorList>
            <person name="Morgan W.R."/>
            <person name="Tartar A."/>
        </authorList>
    </citation>
    <scope>NUCLEOTIDE SEQUENCE</scope>
    <source>
        <strain evidence="18">ARSEF 373</strain>
    </source>
</reference>
<comment type="catalytic activity">
    <reaction evidence="15">
        <text>N(6),N(6),N(6)-trimethyl-L-lysine + 2-oxoglutarate + O2 = (3S)-3-hydroxy-N(6),N(6),N(6)-trimethyl-L-lysine + succinate + CO2</text>
        <dbReference type="Rhea" id="RHEA:14181"/>
        <dbReference type="ChEBI" id="CHEBI:15379"/>
        <dbReference type="ChEBI" id="CHEBI:16526"/>
        <dbReference type="ChEBI" id="CHEBI:16810"/>
        <dbReference type="ChEBI" id="CHEBI:30031"/>
        <dbReference type="ChEBI" id="CHEBI:58100"/>
        <dbReference type="ChEBI" id="CHEBI:141499"/>
        <dbReference type="EC" id="1.14.11.8"/>
    </reaction>
</comment>
<reference evidence="18" key="2">
    <citation type="journal article" date="2023" name="Microbiol Resour">
        <title>Decontamination and Annotation of the Draft Genome Sequence of the Oomycete Lagenidium giganteum ARSEF 373.</title>
        <authorList>
            <person name="Morgan W.R."/>
            <person name="Tartar A."/>
        </authorList>
    </citation>
    <scope>NUCLEOTIDE SEQUENCE</scope>
    <source>
        <strain evidence="18">ARSEF 373</strain>
    </source>
</reference>
<dbReference type="Pfam" id="PF02668">
    <property type="entry name" value="TauD"/>
    <property type="match status" value="1"/>
</dbReference>
<dbReference type="GO" id="GO:0005506">
    <property type="term" value="F:iron ion binding"/>
    <property type="evidence" value="ECO:0007669"/>
    <property type="project" value="InterPro"/>
</dbReference>
<keyword evidence="6" id="KW-0479">Metal-binding</keyword>